<keyword evidence="3" id="KW-1185">Reference proteome</keyword>
<dbReference type="InterPro" id="IPR001387">
    <property type="entry name" value="Cro/C1-type_HTH"/>
</dbReference>
<evidence type="ECO:0000313" key="2">
    <source>
        <dbReference type="EMBL" id="MFC6715718.1"/>
    </source>
</evidence>
<accession>A0ABW2AYC5</accession>
<evidence type="ECO:0000259" key="1">
    <source>
        <dbReference type="PROSITE" id="PS50943"/>
    </source>
</evidence>
<reference evidence="3" key="1">
    <citation type="journal article" date="2019" name="Int. J. Syst. Evol. Microbiol.">
        <title>The Global Catalogue of Microorganisms (GCM) 10K type strain sequencing project: providing services to taxonomists for standard genome sequencing and annotation.</title>
        <authorList>
            <consortium name="The Broad Institute Genomics Platform"/>
            <consortium name="The Broad Institute Genome Sequencing Center for Infectious Disease"/>
            <person name="Wu L."/>
            <person name="Ma J."/>
        </authorList>
    </citation>
    <scope>NUCLEOTIDE SEQUENCE [LARGE SCALE GENOMIC DNA]</scope>
    <source>
        <strain evidence="3">NBRC 106593</strain>
    </source>
</reference>
<feature type="domain" description="HTH cro/C1-type" evidence="1">
    <location>
        <begin position="46"/>
        <end position="81"/>
    </location>
</feature>
<dbReference type="RefSeq" id="WP_377825017.1">
    <property type="nucleotide sequence ID" value="NZ_JBHSWJ010000002.1"/>
</dbReference>
<dbReference type="Proteomes" id="UP001596356">
    <property type="component" value="Unassembled WGS sequence"/>
</dbReference>
<proteinExistence type="predicted"/>
<sequence>MAYVPATYAPVPWLMRVWRHCAPNPDLRTQRTIAPLMRSYPGVAKDLSYTTLSRYENGAVPVTLEIVSAFEQVLGLAPGIIGAHLEDSAVVHIDRMQRRSLLDRVDSGLNGPDWHRLSHLLTAPAGGLVLRSADTQALISRLMTEMTVSLGSAYQFRMRALIRLAKDEFTRDLVGDAIEEHLSACGYSVIGDTLELLPKAHHPRTAEVLMDSYQKLEGVALLLAGGAIELAVVEDQITPAFWARLGEQLLADLSQPGSSRYEPAVLIFNLLVRPAQTHLLARLGDRARRDLLEHRAARSAADRSPEETRVLRARCDRIAEKLLEQTRPHRPATLVEGLIYRLREALSDEISPLTGAIVLASSPFADALSHHLEHHDQDLPGAQVTLNSCQRYDAGSLGDTYRQADPDQRARLLVPLAHNRAFPPDIDLGAEMRAPNVERRRLLYAAGMSAHPGLEELSQETGLAPLERTAVRWWSQVDIPPA</sequence>
<dbReference type="PROSITE" id="PS50943">
    <property type="entry name" value="HTH_CROC1"/>
    <property type="match status" value="1"/>
</dbReference>
<protein>
    <recommendedName>
        <fullName evidence="1">HTH cro/C1-type domain-containing protein</fullName>
    </recommendedName>
</protein>
<dbReference type="EMBL" id="JBHSWJ010000002">
    <property type="protein sequence ID" value="MFC6715718.1"/>
    <property type="molecule type" value="Genomic_DNA"/>
</dbReference>
<organism evidence="2 3">
    <name type="scientific">Branchiibius cervicis</name>
    <dbReference type="NCBI Taxonomy" id="908252"/>
    <lineage>
        <taxon>Bacteria</taxon>
        <taxon>Bacillati</taxon>
        <taxon>Actinomycetota</taxon>
        <taxon>Actinomycetes</taxon>
        <taxon>Micrococcales</taxon>
        <taxon>Dermacoccaceae</taxon>
        <taxon>Branchiibius</taxon>
    </lineage>
</organism>
<gene>
    <name evidence="2" type="ORF">ACFQBT_18565</name>
</gene>
<name>A0ABW2AYC5_9MICO</name>
<comment type="caution">
    <text evidence="2">The sequence shown here is derived from an EMBL/GenBank/DDBJ whole genome shotgun (WGS) entry which is preliminary data.</text>
</comment>
<evidence type="ECO:0000313" key="3">
    <source>
        <dbReference type="Proteomes" id="UP001596356"/>
    </source>
</evidence>